<evidence type="ECO:0000313" key="2">
    <source>
        <dbReference type="EMBL" id="CAK4034964.1"/>
    </source>
</evidence>
<keyword evidence="3" id="KW-1185">Reference proteome</keyword>
<feature type="chain" id="PRO_5042579792" evidence="1">
    <location>
        <begin position="22"/>
        <end position="310"/>
    </location>
</feature>
<feature type="signal peptide" evidence="1">
    <location>
        <begin position="1"/>
        <end position="21"/>
    </location>
</feature>
<keyword evidence="1" id="KW-0732">Signal</keyword>
<accession>A0AAI8Z9G0</accession>
<evidence type="ECO:0000313" key="3">
    <source>
        <dbReference type="Proteomes" id="UP001296104"/>
    </source>
</evidence>
<dbReference type="Proteomes" id="UP001296104">
    <property type="component" value="Unassembled WGS sequence"/>
</dbReference>
<evidence type="ECO:0000256" key="1">
    <source>
        <dbReference type="SAM" id="SignalP"/>
    </source>
</evidence>
<organism evidence="2 3">
    <name type="scientific">Lecanosticta acicola</name>
    <dbReference type="NCBI Taxonomy" id="111012"/>
    <lineage>
        <taxon>Eukaryota</taxon>
        <taxon>Fungi</taxon>
        <taxon>Dikarya</taxon>
        <taxon>Ascomycota</taxon>
        <taxon>Pezizomycotina</taxon>
        <taxon>Dothideomycetes</taxon>
        <taxon>Dothideomycetidae</taxon>
        <taxon>Mycosphaerellales</taxon>
        <taxon>Mycosphaerellaceae</taxon>
        <taxon>Lecanosticta</taxon>
    </lineage>
</organism>
<comment type="caution">
    <text evidence="2">The sequence shown here is derived from an EMBL/GenBank/DDBJ whole genome shotgun (WGS) entry which is preliminary data.</text>
</comment>
<proteinExistence type="predicted"/>
<dbReference type="EMBL" id="CAVMBE010000156">
    <property type="protein sequence ID" value="CAK4034964.1"/>
    <property type="molecule type" value="Genomic_DNA"/>
</dbReference>
<dbReference type="AlphaFoldDB" id="A0AAI8Z9G0"/>
<name>A0AAI8Z9G0_9PEZI</name>
<protein>
    <submittedName>
        <fullName evidence="2">Uncharacterized protein</fullName>
    </submittedName>
</protein>
<reference evidence="2" key="1">
    <citation type="submission" date="2023-11" db="EMBL/GenBank/DDBJ databases">
        <authorList>
            <person name="Alioto T."/>
            <person name="Alioto T."/>
            <person name="Gomez Garrido J."/>
        </authorList>
    </citation>
    <scope>NUCLEOTIDE SEQUENCE</scope>
</reference>
<gene>
    <name evidence="2" type="ORF">LECACI_7A010122</name>
</gene>
<sequence>MKLARLVLALLGLLASISTTAEPHPGHQVSKGGILQPRDLVANQHHTFNAYHEISKYAKVTKIWSDSLRPLQKHFLYDTIQKQAFQKANSDIAFSHLAHGTLMLDAFLSLTQQSALLRSKSQDAFRHVIEGALTPVQLRQTKCYCEEFKSGWFYPPEEMINAFLDLGRNQSFAYLQSIDSAKEFLSGLRQFDVLLQEVEETIALEEPPAPTTRSTKRAVKKLHKQLRKSLSIAAFDDTQLHLTAQIIRSRHSNLTVLARMNTSFDRALASIDLACAMARNDGKTSLAHLTQYGRAKIGFCPGEGSWQGEL</sequence>